<dbReference type="PANTHER" id="PTHR17490">
    <property type="entry name" value="SUA5"/>
    <property type="match status" value="1"/>
</dbReference>
<evidence type="ECO:0000256" key="2">
    <source>
        <dbReference type="ARBA" id="ARBA00022490"/>
    </source>
</evidence>
<comment type="similarity">
    <text evidence="9">Belongs to the SUA5 family. TsaC subfamily.</text>
</comment>
<dbReference type="GO" id="GO:0003725">
    <property type="term" value="F:double-stranded RNA binding"/>
    <property type="evidence" value="ECO:0007669"/>
    <property type="project" value="InterPro"/>
</dbReference>
<dbReference type="AlphaFoldDB" id="A0A9E8KPS8"/>
<evidence type="ECO:0000256" key="5">
    <source>
        <dbReference type="ARBA" id="ARBA00022695"/>
    </source>
</evidence>
<evidence type="ECO:0000256" key="7">
    <source>
        <dbReference type="ARBA" id="ARBA00022840"/>
    </source>
</evidence>
<keyword evidence="3 9" id="KW-0808">Transferase</keyword>
<organism evidence="11 12">
    <name type="scientific">Alkalimarinus sediminis</name>
    <dbReference type="NCBI Taxonomy" id="1632866"/>
    <lineage>
        <taxon>Bacteria</taxon>
        <taxon>Pseudomonadati</taxon>
        <taxon>Pseudomonadota</taxon>
        <taxon>Gammaproteobacteria</taxon>
        <taxon>Alteromonadales</taxon>
        <taxon>Alteromonadaceae</taxon>
        <taxon>Alkalimarinus</taxon>
    </lineage>
</organism>
<evidence type="ECO:0000256" key="1">
    <source>
        <dbReference type="ARBA" id="ARBA00004496"/>
    </source>
</evidence>
<comment type="catalytic activity">
    <reaction evidence="8 9">
        <text>L-threonine + hydrogencarbonate + ATP = L-threonylcarbamoyladenylate + diphosphate + H2O</text>
        <dbReference type="Rhea" id="RHEA:36407"/>
        <dbReference type="ChEBI" id="CHEBI:15377"/>
        <dbReference type="ChEBI" id="CHEBI:17544"/>
        <dbReference type="ChEBI" id="CHEBI:30616"/>
        <dbReference type="ChEBI" id="CHEBI:33019"/>
        <dbReference type="ChEBI" id="CHEBI:57926"/>
        <dbReference type="ChEBI" id="CHEBI:73682"/>
        <dbReference type="EC" id="2.7.7.87"/>
    </reaction>
</comment>
<proteinExistence type="inferred from homology"/>
<dbReference type="NCBIfam" id="TIGR00057">
    <property type="entry name" value="L-threonylcarbamoyladenylate synthase"/>
    <property type="match status" value="1"/>
</dbReference>
<dbReference type="GO" id="GO:0006450">
    <property type="term" value="P:regulation of translational fidelity"/>
    <property type="evidence" value="ECO:0007669"/>
    <property type="project" value="TreeGrafter"/>
</dbReference>
<dbReference type="GO" id="GO:0005524">
    <property type="term" value="F:ATP binding"/>
    <property type="evidence" value="ECO:0007669"/>
    <property type="project" value="UniProtKB-UniRule"/>
</dbReference>
<keyword evidence="12" id="KW-1185">Reference proteome</keyword>
<evidence type="ECO:0000313" key="11">
    <source>
        <dbReference type="EMBL" id="UZW75049.1"/>
    </source>
</evidence>
<dbReference type="PROSITE" id="PS51163">
    <property type="entry name" value="YRDC"/>
    <property type="match status" value="1"/>
</dbReference>
<name>A0A9E8KPS8_9ALTE</name>
<dbReference type="HAMAP" id="MF_01852">
    <property type="entry name" value="TsaC"/>
    <property type="match status" value="1"/>
</dbReference>
<dbReference type="Pfam" id="PF01300">
    <property type="entry name" value="Sua5_yciO_yrdC"/>
    <property type="match status" value="1"/>
</dbReference>
<evidence type="ECO:0000313" key="12">
    <source>
        <dbReference type="Proteomes" id="UP001164472"/>
    </source>
</evidence>
<dbReference type="InterPro" id="IPR017945">
    <property type="entry name" value="DHBP_synth_RibB-like_a/b_dom"/>
</dbReference>
<evidence type="ECO:0000259" key="10">
    <source>
        <dbReference type="PROSITE" id="PS51163"/>
    </source>
</evidence>
<dbReference type="EC" id="2.7.7.87" evidence="9"/>
<dbReference type="GO" id="GO:0005737">
    <property type="term" value="C:cytoplasm"/>
    <property type="evidence" value="ECO:0007669"/>
    <property type="project" value="UniProtKB-SubCell"/>
</dbReference>
<dbReference type="InterPro" id="IPR023535">
    <property type="entry name" value="TC-AMP_synthase"/>
</dbReference>
<dbReference type="RefSeq" id="WP_251812289.1">
    <property type="nucleotide sequence ID" value="NZ_CP101527.1"/>
</dbReference>
<dbReference type="SUPFAM" id="SSF55821">
    <property type="entry name" value="YrdC/RibB"/>
    <property type="match status" value="1"/>
</dbReference>
<dbReference type="GO" id="GO:0000049">
    <property type="term" value="F:tRNA binding"/>
    <property type="evidence" value="ECO:0007669"/>
    <property type="project" value="TreeGrafter"/>
</dbReference>
<feature type="domain" description="YrdC-like" evidence="10">
    <location>
        <begin position="7"/>
        <end position="189"/>
    </location>
</feature>
<dbReference type="GO" id="GO:0061710">
    <property type="term" value="F:L-threonylcarbamoyladenylate synthase"/>
    <property type="evidence" value="ECO:0007669"/>
    <property type="project" value="UniProtKB-EC"/>
</dbReference>
<dbReference type="InterPro" id="IPR006070">
    <property type="entry name" value="Sua5-like_dom"/>
</dbReference>
<evidence type="ECO:0000256" key="4">
    <source>
        <dbReference type="ARBA" id="ARBA00022694"/>
    </source>
</evidence>
<evidence type="ECO:0000256" key="8">
    <source>
        <dbReference type="ARBA" id="ARBA00048366"/>
    </source>
</evidence>
<keyword evidence="4 9" id="KW-0819">tRNA processing</keyword>
<dbReference type="EMBL" id="CP101527">
    <property type="protein sequence ID" value="UZW75049.1"/>
    <property type="molecule type" value="Genomic_DNA"/>
</dbReference>
<dbReference type="InterPro" id="IPR050156">
    <property type="entry name" value="TC-AMP_synthase_SUA5"/>
</dbReference>
<dbReference type="Proteomes" id="UP001164472">
    <property type="component" value="Chromosome"/>
</dbReference>
<evidence type="ECO:0000256" key="9">
    <source>
        <dbReference type="HAMAP-Rule" id="MF_01852"/>
    </source>
</evidence>
<dbReference type="GO" id="GO:0002949">
    <property type="term" value="P:tRNA threonylcarbamoyladenosine modification"/>
    <property type="evidence" value="ECO:0007669"/>
    <property type="project" value="UniProtKB-UniRule"/>
</dbReference>
<dbReference type="Gene3D" id="3.90.870.10">
    <property type="entry name" value="DHBP synthase"/>
    <property type="match status" value="1"/>
</dbReference>
<keyword evidence="2 9" id="KW-0963">Cytoplasm</keyword>
<dbReference type="PANTHER" id="PTHR17490:SF18">
    <property type="entry name" value="THREONYLCARBAMOYL-AMP SYNTHASE"/>
    <property type="match status" value="1"/>
</dbReference>
<sequence>MSTFTHPWHIKRAVETLKSGGVIAYPTEAVWGLGCDPWNSVAVERLLRLKSRAMHKGLILACGEIEQLDFLLHGLTPEKYQTLLDSWPGPNTWLVPDSANVIPQWVKGSHDTVAVRVSKHSLIKEMAAQFGRPIVSTSANPAGAEPAMNGLRIRQYFGRQIDYIVPGSIGGEKQPSRIRSLETGQVIRS</sequence>
<accession>A0A9E8KPS8</accession>
<dbReference type="KEGG" id="asem:NNL22_00140"/>
<comment type="function">
    <text evidence="9">Required for the formation of a threonylcarbamoyl group on adenosine at position 37 (t(6)A37) in tRNAs that read codons beginning with adenine. Catalyzes the conversion of L-threonine, HCO(3)(-)/CO(2) and ATP to give threonylcarbamoyl-AMP (TC-AMP) as the acyladenylate intermediate, with the release of diphosphate.</text>
</comment>
<keyword evidence="5 9" id="KW-0548">Nucleotidyltransferase</keyword>
<reference evidence="11" key="1">
    <citation type="submission" date="2022-07" db="EMBL/GenBank/DDBJ databases">
        <title>Alkalimarinus sp. nov., isolated from gut of a Alitta virens.</title>
        <authorList>
            <person name="Yang A.I."/>
            <person name="Shin N.-R."/>
        </authorList>
    </citation>
    <scope>NUCLEOTIDE SEQUENCE</scope>
    <source>
        <strain evidence="11">FA028</strain>
    </source>
</reference>
<gene>
    <name evidence="9" type="primary">tsaC</name>
    <name evidence="11" type="ORF">NNL22_00140</name>
</gene>
<protein>
    <recommendedName>
        <fullName evidence="9">Threonylcarbamoyl-AMP synthase</fullName>
        <shortName evidence="9">TC-AMP synthase</shortName>
        <ecNumber evidence="9">2.7.7.87</ecNumber>
    </recommendedName>
    <alternativeName>
        <fullName evidence="9">L-threonylcarbamoyladenylate synthase</fullName>
    </alternativeName>
    <alternativeName>
        <fullName evidence="9">t(6)A37 threonylcarbamoyladenosine biosynthesis protein TsaC</fullName>
    </alternativeName>
    <alternativeName>
        <fullName evidence="9">tRNA threonylcarbamoyladenosine biosynthesis protein TsaC</fullName>
    </alternativeName>
</protein>
<comment type="subcellular location">
    <subcellularLocation>
        <location evidence="1 9">Cytoplasm</location>
    </subcellularLocation>
</comment>
<evidence type="ECO:0000256" key="3">
    <source>
        <dbReference type="ARBA" id="ARBA00022679"/>
    </source>
</evidence>
<keyword evidence="7 9" id="KW-0067">ATP-binding</keyword>
<keyword evidence="6 9" id="KW-0547">Nucleotide-binding</keyword>
<evidence type="ECO:0000256" key="6">
    <source>
        <dbReference type="ARBA" id="ARBA00022741"/>
    </source>
</evidence>